<dbReference type="InterPro" id="IPR036217">
    <property type="entry name" value="MethylDNA_cys_MeTrfase_DNAb"/>
</dbReference>
<accession>A0ABT4JPR4</accession>
<dbReference type="InterPro" id="IPR052520">
    <property type="entry name" value="ATL_DNA_repair"/>
</dbReference>
<keyword evidence="4" id="KW-1185">Reference proteome</keyword>
<dbReference type="InterPro" id="IPR036388">
    <property type="entry name" value="WH-like_DNA-bd_sf"/>
</dbReference>
<comment type="caution">
    <text evidence="3">The sequence shown here is derived from an EMBL/GenBank/DDBJ whole genome shotgun (WGS) entry which is preliminary data.</text>
</comment>
<evidence type="ECO:0000313" key="4">
    <source>
        <dbReference type="Proteomes" id="UP001149719"/>
    </source>
</evidence>
<keyword evidence="1" id="KW-0227">DNA damage</keyword>
<dbReference type="PANTHER" id="PTHR42942:SF1">
    <property type="entry name" value="ALKYLTRANSFERASE-LIKE PROTEIN 1"/>
    <property type="match status" value="1"/>
</dbReference>
<dbReference type="Proteomes" id="UP001149719">
    <property type="component" value="Unassembled WGS sequence"/>
</dbReference>
<gene>
    <name evidence="3" type="ORF">O1D97_01510</name>
</gene>
<dbReference type="RefSeq" id="WP_269122173.1">
    <property type="nucleotide sequence ID" value="NZ_JAPUBN010000006.1"/>
</dbReference>
<dbReference type="EMBL" id="JAPUBN010000006">
    <property type="protein sequence ID" value="MCZ2720352.1"/>
    <property type="molecule type" value="Genomic_DNA"/>
</dbReference>
<reference evidence="3" key="1">
    <citation type="submission" date="2022-12" db="EMBL/GenBank/DDBJ databases">
        <title>Marinomonas 15G1-11 sp. nov, isolated from marine algae.</title>
        <authorList>
            <person name="Butt M."/>
            <person name="Choi D.G."/>
            <person name="Kim J.M."/>
            <person name="Lee J.K."/>
            <person name="Baek J.H."/>
            <person name="Jeon C.O."/>
        </authorList>
    </citation>
    <scope>NUCLEOTIDE SEQUENCE</scope>
    <source>
        <strain evidence="3">15G1-11</strain>
    </source>
</reference>
<feature type="domain" description="Methylated-DNA-[protein]-cysteine S-methyltransferase DNA binding" evidence="2">
    <location>
        <begin position="3"/>
        <end position="84"/>
    </location>
</feature>
<evidence type="ECO:0000313" key="3">
    <source>
        <dbReference type="EMBL" id="MCZ2720352.1"/>
    </source>
</evidence>
<organism evidence="3 4">
    <name type="scientific">Marinomonas phaeophyticola</name>
    <dbReference type="NCBI Taxonomy" id="3004091"/>
    <lineage>
        <taxon>Bacteria</taxon>
        <taxon>Pseudomonadati</taxon>
        <taxon>Pseudomonadota</taxon>
        <taxon>Gammaproteobacteria</taxon>
        <taxon>Oceanospirillales</taxon>
        <taxon>Oceanospirillaceae</taxon>
        <taxon>Marinomonas</taxon>
    </lineage>
</organism>
<dbReference type="CDD" id="cd06445">
    <property type="entry name" value="ATase"/>
    <property type="match status" value="1"/>
</dbReference>
<evidence type="ECO:0000256" key="1">
    <source>
        <dbReference type="ARBA" id="ARBA00022763"/>
    </source>
</evidence>
<dbReference type="InterPro" id="IPR014048">
    <property type="entry name" value="MethylDNA_cys_MeTrfase_DNA-bd"/>
</dbReference>
<dbReference type="PANTHER" id="PTHR42942">
    <property type="entry name" value="6-O-METHYLGUANINE DNA METHYLTRANSFERASE"/>
    <property type="match status" value="1"/>
</dbReference>
<name>A0ABT4JPR4_9GAMM</name>
<dbReference type="Pfam" id="PF01035">
    <property type="entry name" value="DNA_binding_1"/>
    <property type="match status" value="1"/>
</dbReference>
<proteinExistence type="predicted"/>
<sequence length="95" mass="10925">MEEFQLRIYSILGMLPTGETISYGELAQQAGYKGYARQVGQLLKHLPKDSSLPWFRVINSKQEISFPIDSDAYLRQKNHLENEGWRVIGKKVKPS</sequence>
<protein>
    <submittedName>
        <fullName evidence="3">MGMT family protein</fullName>
    </submittedName>
</protein>
<dbReference type="Gene3D" id="1.10.10.10">
    <property type="entry name" value="Winged helix-like DNA-binding domain superfamily/Winged helix DNA-binding domain"/>
    <property type="match status" value="1"/>
</dbReference>
<dbReference type="SUPFAM" id="SSF46767">
    <property type="entry name" value="Methylated DNA-protein cysteine methyltransferase, C-terminal domain"/>
    <property type="match status" value="1"/>
</dbReference>
<evidence type="ECO:0000259" key="2">
    <source>
        <dbReference type="Pfam" id="PF01035"/>
    </source>
</evidence>